<protein>
    <submittedName>
        <fullName evidence="3">WD_REPEATS_REGION domain-containing protein</fullName>
    </submittedName>
</protein>
<sequence length="294" mass="32906">TLISKANELVSEELSDSERRNEMKKRIEEISSDWGTECLSCKNWHLVEENGSVSDGSSITYAACCPCFCHENDHRLLMYATGDNEFSPPHRIAFKIVDGNMIAEKINPEMESWPKREERSSSRRLRQSEFEETQLSAVMSMVDFPDHIIDMKAHIMGMTLSLDQKYLYVNVTHDNYGGSSRFAYLAEICVINLSTMIIEKSYIGHFATCVERFGCSVGGHYVASASVDGGRIWSREYHCVVGELPHAGGAAAVALNPVDGTMAVSVGKTDGYEKDMKLFVKFIAISELQKFNLN</sequence>
<dbReference type="GO" id="GO:0019005">
    <property type="term" value="C:SCF ubiquitin ligase complex"/>
    <property type="evidence" value="ECO:0007669"/>
    <property type="project" value="InterPro"/>
</dbReference>
<dbReference type="PANTHER" id="PTHR20995">
    <property type="entry name" value="F-BOX/WD REPEAT-CONTAINING PROTEIN 5"/>
    <property type="match status" value="1"/>
</dbReference>
<dbReference type="InterPro" id="IPR042508">
    <property type="entry name" value="FBXW5"/>
</dbReference>
<proteinExistence type="predicted"/>
<dbReference type="PANTHER" id="PTHR20995:SF17">
    <property type="entry name" value="F-BOX_WD REPEAT-CONTAINING PROTEIN 5"/>
    <property type="match status" value="1"/>
</dbReference>
<dbReference type="EMBL" id="UYRW01000464">
    <property type="protein sequence ID" value="VDK67001.1"/>
    <property type="molecule type" value="Genomic_DNA"/>
</dbReference>
<evidence type="ECO:0000313" key="1">
    <source>
        <dbReference type="EMBL" id="VDK67001.1"/>
    </source>
</evidence>
<name>A0A182E450_ONCOC</name>
<dbReference type="STRING" id="42157.A0A182E450"/>
<dbReference type="SUPFAM" id="SSF50998">
    <property type="entry name" value="Quinoprotein alcohol dehydrogenase-like"/>
    <property type="match status" value="1"/>
</dbReference>
<evidence type="ECO:0000313" key="3">
    <source>
        <dbReference type="WBParaSite" id="nOo.2.0.1.t02766-RA"/>
    </source>
</evidence>
<dbReference type="GO" id="GO:0080008">
    <property type="term" value="C:Cul4-RING E3 ubiquitin ligase complex"/>
    <property type="evidence" value="ECO:0007669"/>
    <property type="project" value="InterPro"/>
</dbReference>
<keyword evidence="2" id="KW-1185">Reference proteome</keyword>
<gene>
    <name evidence="1" type="ORF">NOO_LOCUS2766</name>
</gene>
<accession>A0A182E450</accession>
<evidence type="ECO:0000313" key="2">
    <source>
        <dbReference type="Proteomes" id="UP000271087"/>
    </source>
</evidence>
<reference evidence="3" key="1">
    <citation type="submission" date="2016-06" db="UniProtKB">
        <authorList>
            <consortium name="WormBaseParasite"/>
        </authorList>
    </citation>
    <scope>IDENTIFICATION</scope>
</reference>
<reference evidence="1 2" key="2">
    <citation type="submission" date="2018-08" db="EMBL/GenBank/DDBJ databases">
        <authorList>
            <person name="Laetsch R D."/>
            <person name="Stevens L."/>
            <person name="Kumar S."/>
            <person name="Blaxter L. M."/>
        </authorList>
    </citation>
    <scope>NUCLEOTIDE SEQUENCE [LARGE SCALE GENOMIC DNA]</scope>
</reference>
<organism evidence="3">
    <name type="scientific">Onchocerca ochengi</name>
    <name type="common">Filarial nematode worm</name>
    <dbReference type="NCBI Taxonomy" id="42157"/>
    <lineage>
        <taxon>Eukaryota</taxon>
        <taxon>Metazoa</taxon>
        <taxon>Ecdysozoa</taxon>
        <taxon>Nematoda</taxon>
        <taxon>Chromadorea</taxon>
        <taxon>Rhabditida</taxon>
        <taxon>Spirurina</taxon>
        <taxon>Spiruromorpha</taxon>
        <taxon>Filarioidea</taxon>
        <taxon>Onchocercidae</taxon>
        <taxon>Onchocerca</taxon>
    </lineage>
</organism>
<dbReference type="AlphaFoldDB" id="A0A182E450"/>
<dbReference type="OrthoDB" id="192402at2759"/>
<dbReference type="GO" id="GO:0016567">
    <property type="term" value="P:protein ubiquitination"/>
    <property type="evidence" value="ECO:0007669"/>
    <property type="project" value="InterPro"/>
</dbReference>
<dbReference type="Proteomes" id="UP000271087">
    <property type="component" value="Unassembled WGS sequence"/>
</dbReference>
<dbReference type="WBParaSite" id="nOo.2.0.1.t02766-RA">
    <property type="protein sequence ID" value="nOo.2.0.1.t02766-RA"/>
    <property type="gene ID" value="nOo.2.0.1.g02766"/>
</dbReference>
<dbReference type="InterPro" id="IPR011047">
    <property type="entry name" value="Quinoprotein_ADH-like_sf"/>
</dbReference>